<dbReference type="CDD" id="cd03590">
    <property type="entry name" value="CLECT_DC-SIGN_like"/>
    <property type="match status" value="1"/>
</dbReference>
<dbReference type="InterPro" id="IPR016187">
    <property type="entry name" value="CTDL_fold"/>
</dbReference>
<gene>
    <name evidence="6" type="ORF">Q5P01_013918</name>
</gene>
<keyword evidence="1" id="KW-0430">Lectin</keyword>
<keyword evidence="7" id="KW-1185">Reference proteome</keyword>
<dbReference type="SMART" id="SM00034">
    <property type="entry name" value="CLECT"/>
    <property type="match status" value="1"/>
</dbReference>
<keyword evidence="4" id="KW-0812">Transmembrane</keyword>
<name>A0AA88SJN8_CHASR</name>
<dbReference type="InterPro" id="IPR033989">
    <property type="entry name" value="CD209-like_CTLD"/>
</dbReference>
<evidence type="ECO:0000256" key="2">
    <source>
        <dbReference type="ARBA" id="ARBA00023157"/>
    </source>
</evidence>
<dbReference type="InterPro" id="IPR018378">
    <property type="entry name" value="C-type_lectin_CS"/>
</dbReference>
<dbReference type="AlphaFoldDB" id="A0AA88SJN8"/>
<dbReference type="Gene3D" id="1.20.5.400">
    <property type="match status" value="3"/>
</dbReference>
<evidence type="ECO:0000313" key="7">
    <source>
        <dbReference type="Proteomes" id="UP001187415"/>
    </source>
</evidence>
<dbReference type="InterPro" id="IPR016186">
    <property type="entry name" value="C-type_lectin-like/link_sf"/>
</dbReference>
<evidence type="ECO:0000313" key="6">
    <source>
        <dbReference type="EMBL" id="KAK2840178.1"/>
    </source>
</evidence>
<dbReference type="Gene3D" id="3.10.100.10">
    <property type="entry name" value="Mannose-Binding Protein A, subunit A"/>
    <property type="match status" value="1"/>
</dbReference>
<keyword evidence="4" id="KW-1133">Transmembrane helix</keyword>
<dbReference type="PANTHER" id="PTHR22803">
    <property type="entry name" value="MANNOSE, PHOSPHOLIPASE, LECTIN RECEPTOR RELATED"/>
    <property type="match status" value="1"/>
</dbReference>
<dbReference type="Pfam" id="PF00059">
    <property type="entry name" value="Lectin_C"/>
    <property type="match status" value="1"/>
</dbReference>
<dbReference type="PROSITE" id="PS00615">
    <property type="entry name" value="C_TYPE_LECTIN_1"/>
    <property type="match status" value="1"/>
</dbReference>
<reference evidence="6" key="1">
    <citation type="submission" date="2023-07" db="EMBL/GenBank/DDBJ databases">
        <title>Chromosome-level Genome Assembly of Striped Snakehead (Channa striata).</title>
        <authorList>
            <person name="Liu H."/>
        </authorList>
    </citation>
    <scope>NUCLEOTIDE SEQUENCE</scope>
    <source>
        <strain evidence="6">Gz</strain>
        <tissue evidence="6">Muscle</tissue>
    </source>
</reference>
<feature type="domain" description="C-type lectin" evidence="5">
    <location>
        <begin position="234"/>
        <end position="348"/>
    </location>
</feature>
<protein>
    <recommendedName>
        <fullName evidence="5">C-type lectin domain-containing protein</fullName>
    </recommendedName>
</protein>
<keyword evidence="2" id="KW-1015">Disulfide bond</keyword>
<sequence>MESMYVSVENDESVHSKSSAYQTGPRIFHRAVVLCLGLLSLCLLTGLISLGVHYRNSVRDAAAELSTIKANMTELLQDSETELSSLTAERDQLDARLSSLIKEKDQLNVRLSSFTAEKKLLDANISSLTKEKDQLNSRLSSVDGEKDQLNSRLSSLIKEKDQLNARLSSVNGEKDQLNSRLSSMTRERDQLNVRLSSSTAERDQLNARLIEMTKDRDRLESLTRKSCPAGWTMFGWSCYILSSRSGAWTNARRDCKTKGADLLVINSVEEQKFLSGFSNVDTWIGLSDSSEEGKWKWVDGTLLSLMYWNEGEPNNIGMGGEDCGEMAADTGHKWNDLHCDQSLRWICEKSAQQL</sequence>
<accession>A0AA88SJN8</accession>
<proteinExistence type="predicted"/>
<feature type="coiled-coil region" evidence="3">
    <location>
        <begin position="58"/>
        <end position="222"/>
    </location>
</feature>
<dbReference type="EMBL" id="JAUPFM010000010">
    <property type="protein sequence ID" value="KAK2840178.1"/>
    <property type="molecule type" value="Genomic_DNA"/>
</dbReference>
<keyword evidence="3" id="KW-0175">Coiled coil</keyword>
<organism evidence="6 7">
    <name type="scientific">Channa striata</name>
    <name type="common">Snakehead murrel</name>
    <name type="synonym">Ophicephalus striatus</name>
    <dbReference type="NCBI Taxonomy" id="64152"/>
    <lineage>
        <taxon>Eukaryota</taxon>
        <taxon>Metazoa</taxon>
        <taxon>Chordata</taxon>
        <taxon>Craniata</taxon>
        <taxon>Vertebrata</taxon>
        <taxon>Euteleostomi</taxon>
        <taxon>Actinopterygii</taxon>
        <taxon>Neopterygii</taxon>
        <taxon>Teleostei</taxon>
        <taxon>Neoteleostei</taxon>
        <taxon>Acanthomorphata</taxon>
        <taxon>Anabantaria</taxon>
        <taxon>Anabantiformes</taxon>
        <taxon>Channoidei</taxon>
        <taxon>Channidae</taxon>
        <taxon>Channa</taxon>
    </lineage>
</organism>
<evidence type="ECO:0000256" key="4">
    <source>
        <dbReference type="SAM" id="Phobius"/>
    </source>
</evidence>
<dbReference type="GO" id="GO:0030246">
    <property type="term" value="F:carbohydrate binding"/>
    <property type="evidence" value="ECO:0007669"/>
    <property type="project" value="UniProtKB-KW"/>
</dbReference>
<evidence type="ECO:0000256" key="1">
    <source>
        <dbReference type="ARBA" id="ARBA00022734"/>
    </source>
</evidence>
<evidence type="ECO:0000256" key="3">
    <source>
        <dbReference type="SAM" id="Coils"/>
    </source>
</evidence>
<dbReference type="SUPFAM" id="SSF56436">
    <property type="entry name" value="C-type lectin-like"/>
    <property type="match status" value="1"/>
</dbReference>
<dbReference type="InterPro" id="IPR001304">
    <property type="entry name" value="C-type_lectin-like"/>
</dbReference>
<keyword evidence="4" id="KW-0472">Membrane</keyword>
<dbReference type="InterPro" id="IPR050111">
    <property type="entry name" value="C-type_lectin/snaclec_domain"/>
</dbReference>
<evidence type="ECO:0000259" key="5">
    <source>
        <dbReference type="PROSITE" id="PS50041"/>
    </source>
</evidence>
<feature type="transmembrane region" description="Helical" evidence="4">
    <location>
        <begin position="27"/>
        <end position="50"/>
    </location>
</feature>
<comment type="caution">
    <text evidence="6">The sequence shown here is derived from an EMBL/GenBank/DDBJ whole genome shotgun (WGS) entry which is preliminary data.</text>
</comment>
<dbReference type="Proteomes" id="UP001187415">
    <property type="component" value="Unassembled WGS sequence"/>
</dbReference>
<dbReference type="PROSITE" id="PS50041">
    <property type="entry name" value="C_TYPE_LECTIN_2"/>
    <property type="match status" value="1"/>
</dbReference>